<comment type="caution">
    <text evidence="3">The sequence shown here is derived from an EMBL/GenBank/DDBJ whole genome shotgun (WGS) entry which is preliminary data.</text>
</comment>
<dbReference type="AlphaFoldDB" id="A0A9P7EG06"/>
<evidence type="ECO:0000313" key="3">
    <source>
        <dbReference type="EMBL" id="KAG1820524.1"/>
    </source>
</evidence>
<evidence type="ECO:0000259" key="2">
    <source>
        <dbReference type="PROSITE" id="PS51112"/>
    </source>
</evidence>
<evidence type="ECO:0000313" key="4">
    <source>
        <dbReference type="Proteomes" id="UP000807769"/>
    </source>
</evidence>
<sequence>MLEGMSARAMSPFRSSTTTSLLPSKPMEGDQADKVYNVCTPEHCFRAFDALYCALTSSEPISPNFVDEKYPLFVTWNTRSSRAGRPPRLRGCIGNFDAMPLREGLAEYALISAFKDSRFRKIERRELPSLECGISLLTDFEDASSYLDWTVGTHGIYISFPNPSLYPPSSSTPSPLSSSAYLPRFNSRDTLTATYLPDVIPDQGWDKVEAVESAMRKAGWNGAITEETLRTVKLRRYQSRKCEVGWEEFVQWRRENGDDDIS</sequence>
<dbReference type="InterPro" id="IPR036071">
    <property type="entry name" value="AMMECR1_dom_sf"/>
</dbReference>
<dbReference type="PROSITE" id="PS51112">
    <property type="entry name" value="AMMECR1"/>
    <property type="match status" value="1"/>
</dbReference>
<protein>
    <submittedName>
        <fullName evidence="3">AMMECR1 domain-containing protein</fullName>
    </submittedName>
</protein>
<keyword evidence="4" id="KW-1185">Reference proteome</keyword>
<dbReference type="Pfam" id="PF01871">
    <property type="entry name" value="AMMECR1"/>
    <property type="match status" value="1"/>
</dbReference>
<dbReference type="Gene3D" id="3.30.700.20">
    <property type="entry name" value="Hypothetical protein ph0010, domain 1"/>
    <property type="match status" value="1"/>
</dbReference>
<dbReference type="InterPro" id="IPR027485">
    <property type="entry name" value="AMMECR1_N"/>
</dbReference>
<dbReference type="OrthoDB" id="24630at2759"/>
<evidence type="ECO:0000256" key="1">
    <source>
        <dbReference type="SAM" id="MobiDB-lite"/>
    </source>
</evidence>
<reference evidence="3" key="1">
    <citation type="journal article" date="2020" name="New Phytol.">
        <title>Comparative genomics reveals dynamic genome evolution in host specialist ectomycorrhizal fungi.</title>
        <authorList>
            <person name="Lofgren L.A."/>
            <person name="Nguyen N.H."/>
            <person name="Vilgalys R."/>
            <person name="Ruytinx J."/>
            <person name="Liao H.L."/>
            <person name="Branco S."/>
            <person name="Kuo A."/>
            <person name="LaButti K."/>
            <person name="Lipzen A."/>
            <person name="Andreopoulos W."/>
            <person name="Pangilinan J."/>
            <person name="Riley R."/>
            <person name="Hundley H."/>
            <person name="Na H."/>
            <person name="Barry K."/>
            <person name="Grigoriev I.V."/>
            <person name="Stajich J.E."/>
            <person name="Kennedy P.G."/>
        </authorList>
    </citation>
    <scope>NUCLEOTIDE SEQUENCE</scope>
    <source>
        <strain evidence="3">MN1</strain>
    </source>
</reference>
<dbReference type="Proteomes" id="UP000807769">
    <property type="component" value="Unassembled WGS sequence"/>
</dbReference>
<gene>
    <name evidence="3" type="ORF">BJ212DRAFT_1340588</name>
</gene>
<dbReference type="InterPro" id="IPR002733">
    <property type="entry name" value="AMMECR1_domain"/>
</dbReference>
<dbReference type="EMBL" id="JABBWG010000008">
    <property type="protein sequence ID" value="KAG1820524.1"/>
    <property type="molecule type" value="Genomic_DNA"/>
</dbReference>
<dbReference type="GeneID" id="64629130"/>
<dbReference type="SUPFAM" id="SSF143447">
    <property type="entry name" value="AMMECR1-like"/>
    <property type="match status" value="1"/>
</dbReference>
<dbReference type="InterPro" id="IPR023473">
    <property type="entry name" value="AMMECR1"/>
</dbReference>
<organism evidence="3 4">
    <name type="scientific">Suillus subaureus</name>
    <dbReference type="NCBI Taxonomy" id="48587"/>
    <lineage>
        <taxon>Eukaryota</taxon>
        <taxon>Fungi</taxon>
        <taxon>Dikarya</taxon>
        <taxon>Basidiomycota</taxon>
        <taxon>Agaricomycotina</taxon>
        <taxon>Agaricomycetes</taxon>
        <taxon>Agaricomycetidae</taxon>
        <taxon>Boletales</taxon>
        <taxon>Suillineae</taxon>
        <taxon>Suillaceae</taxon>
        <taxon>Suillus</taxon>
    </lineage>
</organism>
<dbReference type="PANTHER" id="PTHR13016">
    <property type="entry name" value="AMMECR1 HOMOLOG"/>
    <property type="match status" value="1"/>
</dbReference>
<dbReference type="RefSeq" id="XP_041195795.1">
    <property type="nucleotide sequence ID" value="XM_041335113.1"/>
</dbReference>
<dbReference type="PANTHER" id="PTHR13016:SF0">
    <property type="entry name" value="AMME SYNDROME CANDIDATE GENE 1 PROTEIN"/>
    <property type="match status" value="1"/>
</dbReference>
<feature type="domain" description="AMMECR1" evidence="2">
    <location>
        <begin position="32"/>
        <end position="253"/>
    </location>
</feature>
<accession>A0A9P7EG06</accession>
<name>A0A9P7EG06_9AGAM</name>
<feature type="region of interest" description="Disordered" evidence="1">
    <location>
        <begin position="1"/>
        <end position="26"/>
    </location>
</feature>
<proteinExistence type="predicted"/>